<keyword evidence="3" id="KW-1185">Reference proteome</keyword>
<accession>A0A0H4PWB3</accession>
<evidence type="ECO:0000313" key="2">
    <source>
        <dbReference type="EMBL" id="AKP52672.1"/>
    </source>
</evidence>
<sequence length="119" mass="13686">MRTATIFFFCSLLISFGVNAQDLPEIERQTRDQTYHFQEFEAMQLDAIDPDRVSVTTANAGNMAFERSPNMVAPMGNYKDFKIIKITLPAKPSIVPEKNIQFIQPKQYLVKRAIKKKEN</sequence>
<evidence type="ECO:0000313" key="3">
    <source>
        <dbReference type="Proteomes" id="UP000036520"/>
    </source>
</evidence>
<proteinExistence type="predicted"/>
<name>A0A0H4PWB3_9BACT</name>
<dbReference type="KEGG" id="camu:CA2015_3280"/>
<gene>
    <name evidence="2" type="ORF">CA2015_3280</name>
</gene>
<feature type="chain" id="PRO_5005208274" evidence="1">
    <location>
        <begin position="21"/>
        <end position="119"/>
    </location>
</feature>
<feature type="signal peptide" evidence="1">
    <location>
        <begin position="1"/>
        <end position="20"/>
    </location>
</feature>
<dbReference type="EMBL" id="CP012040">
    <property type="protein sequence ID" value="AKP52672.1"/>
    <property type="molecule type" value="Genomic_DNA"/>
</dbReference>
<organism evidence="2 3">
    <name type="scientific">Cyclobacterium amurskyense</name>
    <dbReference type="NCBI Taxonomy" id="320787"/>
    <lineage>
        <taxon>Bacteria</taxon>
        <taxon>Pseudomonadati</taxon>
        <taxon>Bacteroidota</taxon>
        <taxon>Cytophagia</taxon>
        <taxon>Cytophagales</taxon>
        <taxon>Cyclobacteriaceae</taxon>
        <taxon>Cyclobacterium</taxon>
    </lineage>
</organism>
<dbReference type="AlphaFoldDB" id="A0A0H4PWB3"/>
<dbReference type="RefSeq" id="WP_048642865.1">
    <property type="nucleotide sequence ID" value="NZ_CAXBGM010000064.1"/>
</dbReference>
<dbReference type="OrthoDB" id="840232at2"/>
<dbReference type="Proteomes" id="UP000036520">
    <property type="component" value="Chromosome"/>
</dbReference>
<reference evidence="2 3" key="1">
    <citation type="submission" date="2015-07" db="EMBL/GenBank/DDBJ databases">
        <authorList>
            <person name="Kim K.M."/>
        </authorList>
    </citation>
    <scope>NUCLEOTIDE SEQUENCE [LARGE SCALE GENOMIC DNA]</scope>
    <source>
        <strain evidence="2 3">KCTC 12363</strain>
    </source>
</reference>
<evidence type="ECO:0000256" key="1">
    <source>
        <dbReference type="SAM" id="SignalP"/>
    </source>
</evidence>
<protein>
    <submittedName>
        <fullName evidence="2">Uncharacterized protein</fullName>
    </submittedName>
</protein>
<keyword evidence="1" id="KW-0732">Signal</keyword>